<proteinExistence type="predicted"/>
<evidence type="ECO:0000313" key="3">
    <source>
        <dbReference type="Proteomes" id="UP000030161"/>
    </source>
</evidence>
<dbReference type="Proteomes" id="UP000030161">
    <property type="component" value="Unassembled WGS sequence"/>
</dbReference>
<feature type="transmembrane region" description="Helical" evidence="1">
    <location>
        <begin position="42"/>
        <end position="64"/>
    </location>
</feature>
<protein>
    <submittedName>
        <fullName evidence="2">Uncharacterized protein</fullName>
    </submittedName>
</protein>
<keyword evidence="1" id="KW-1133">Transmembrane helix</keyword>
<sequence>MLSTRLSLRIKFLPTYFLLLFCNISQYSKLLLFQAFKKRNIIVLKVCKKFMLIYFFVWFFKVIIREGGEPTIRLSTFKRFMDCLDDIKAHYQIHINPRRKFSCIYLPLVPLFLVKGLFLMKNEYK</sequence>
<accession>A0AB34PYA6</accession>
<reference evidence="2 3" key="1">
    <citation type="submission" date="2013-12" db="EMBL/GenBank/DDBJ databases">
        <title>The Genome Sequence of Candida albicans P78048.</title>
        <authorList>
            <consortium name="The Broad Institute Genome Sequencing Platform"/>
            <consortium name="The Broad Institute Genome Sequencing Center for Infectious Disease"/>
            <person name="Cuomo C."/>
            <person name="Bennett R."/>
            <person name="Hirakawa M."/>
            <person name="Noverr M."/>
            <person name="Mitchell A."/>
            <person name="Young S.K."/>
            <person name="Zeng Q."/>
            <person name="Gargeya S."/>
            <person name="Fitzgerald M."/>
            <person name="Abouelleil A."/>
            <person name="Alvarado L."/>
            <person name="Berlin A.M."/>
            <person name="Chapman S.B."/>
            <person name="Dewar J."/>
            <person name="Goldberg J."/>
            <person name="Griggs A."/>
            <person name="Gujja S."/>
            <person name="Hansen M."/>
            <person name="Howarth C."/>
            <person name="Imamovic A."/>
            <person name="Larimer J."/>
            <person name="McCowan C."/>
            <person name="Murphy C."/>
            <person name="Pearson M."/>
            <person name="Priest M."/>
            <person name="Roberts A."/>
            <person name="Saif S."/>
            <person name="Shea T."/>
            <person name="Sykes S."/>
            <person name="Wortman J."/>
            <person name="Nusbaum C."/>
            <person name="Birren B."/>
        </authorList>
    </citation>
    <scope>NUCLEOTIDE SEQUENCE [LARGE SCALE GENOMIC DNA]</scope>
    <source>
        <strain evidence="2 3">P78048</strain>
    </source>
</reference>
<evidence type="ECO:0000313" key="2">
    <source>
        <dbReference type="EMBL" id="KGR17046.1"/>
    </source>
</evidence>
<feature type="transmembrane region" description="Helical" evidence="1">
    <location>
        <begin position="12"/>
        <end position="36"/>
    </location>
</feature>
<keyword evidence="1" id="KW-0472">Membrane</keyword>
<dbReference type="AlphaFoldDB" id="A0AB34PYA6"/>
<feature type="transmembrane region" description="Helical" evidence="1">
    <location>
        <begin position="101"/>
        <end position="120"/>
    </location>
</feature>
<evidence type="ECO:0000256" key="1">
    <source>
        <dbReference type="SAM" id="Phobius"/>
    </source>
</evidence>
<comment type="caution">
    <text evidence="2">The sequence shown here is derived from an EMBL/GenBank/DDBJ whole genome shotgun (WGS) entry which is preliminary data.</text>
</comment>
<name>A0AB34PYA6_CANAX</name>
<keyword evidence="1" id="KW-0812">Transmembrane</keyword>
<gene>
    <name evidence="2" type="ORF">MG3_00955</name>
</gene>
<dbReference type="EMBL" id="AJIX01000008">
    <property type="protein sequence ID" value="KGR17046.1"/>
    <property type="molecule type" value="Genomic_DNA"/>
</dbReference>
<organism evidence="2 3">
    <name type="scientific">Candida albicans P78048</name>
    <dbReference type="NCBI Taxonomy" id="1094989"/>
    <lineage>
        <taxon>Eukaryota</taxon>
        <taxon>Fungi</taxon>
        <taxon>Dikarya</taxon>
        <taxon>Ascomycota</taxon>
        <taxon>Saccharomycotina</taxon>
        <taxon>Pichiomycetes</taxon>
        <taxon>Debaryomycetaceae</taxon>
        <taxon>Candida/Lodderomyces clade</taxon>
        <taxon>Candida</taxon>
    </lineage>
</organism>